<dbReference type="EMBL" id="CAADJG010000002">
    <property type="protein sequence ID" value="VFS83769.1"/>
    <property type="molecule type" value="Genomic_DNA"/>
</dbReference>
<keyword evidence="1" id="KW-0812">Transmembrane</keyword>
<sequence>MLGYLNGFVFAKAGWNGLALAVISLLAIGLLLSRILHRLPNKQRAVEAREMFNIGIDADR</sequence>
<name>A0A485CGJ1_RAOTE</name>
<protein>
    <submittedName>
        <fullName evidence="2">Uncharacterized protein</fullName>
    </submittedName>
</protein>
<evidence type="ECO:0000313" key="2">
    <source>
        <dbReference type="EMBL" id="VFS83769.1"/>
    </source>
</evidence>
<feature type="transmembrane region" description="Helical" evidence="1">
    <location>
        <begin position="15"/>
        <end position="36"/>
    </location>
</feature>
<dbReference type="AlphaFoldDB" id="A0A485CGJ1"/>
<keyword evidence="1" id="KW-1133">Transmembrane helix</keyword>
<keyword evidence="1" id="KW-0472">Membrane</keyword>
<dbReference type="Proteomes" id="UP000332594">
    <property type="component" value="Unassembled WGS sequence"/>
</dbReference>
<proteinExistence type="predicted"/>
<gene>
    <name evidence="2" type="ORF">NCTC13038_04820</name>
</gene>
<accession>A0A485CGJ1</accession>
<evidence type="ECO:0000313" key="3">
    <source>
        <dbReference type="Proteomes" id="UP000332594"/>
    </source>
</evidence>
<organism evidence="2 3">
    <name type="scientific">Raoultella terrigena</name>
    <name type="common">Klebsiella terrigena</name>
    <dbReference type="NCBI Taxonomy" id="577"/>
    <lineage>
        <taxon>Bacteria</taxon>
        <taxon>Pseudomonadati</taxon>
        <taxon>Pseudomonadota</taxon>
        <taxon>Gammaproteobacteria</taxon>
        <taxon>Enterobacterales</taxon>
        <taxon>Enterobacteriaceae</taxon>
        <taxon>Klebsiella/Raoultella group</taxon>
        <taxon>Raoultella</taxon>
    </lineage>
</organism>
<reference evidence="2 3" key="1">
    <citation type="submission" date="2019-03" db="EMBL/GenBank/DDBJ databases">
        <authorList>
            <consortium name="Pathogen Informatics"/>
        </authorList>
    </citation>
    <scope>NUCLEOTIDE SEQUENCE [LARGE SCALE GENOMIC DNA]</scope>
    <source>
        <strain evidence="2 3">NCTC13038</strain>
    </source>
</reference>
<evidence type="ECO:0000256" key="1">
    <source>
        <dbReference type="SAM" id="Phobius"/>
    </source>
</evidence>